<comment type="caution">
    <text evidence="2">The sequence shown here is derived from an EMBL/GenBank/DDBJ whole genome shotgun (WGS) entry which is preliminary data.</text>
</comment>
<evidence type="ECO:0000313" key="3">
    <source>
        <dbReference type="Proteomes" id="UP000299102"/>
    </source>
</evidence>
<dbReference type="Proteomes" id="UP000299102">
    <property type="component" value="Unassembled WGS sequence"/>
</dbReference>
<evidence type="ECO:0000313" key="2">
    <source>
        <dbReference type="EMBL" id="GBP15445.1"/>
    </source>
</evidence>
<protein>
    <submittedName>
        <fullName evidence="2">Uncharacterized protein</fullName>
    </submittedName>
</protein>
<evidence type="ECO:0000256" key="1">
    <source>
        <dbReference type="SAM" id="MobiDB-lite"/>
    </source>
</evidence>
<accession>A0A4C1TMV8</accession>
<organism evidence="2 3">
    <name type="scientific">Eumeta variegata</name>
    <name type="common">Bagworm moth</name>
    <name type="synonym">Eumeta japonica</name>
    <dbReference type="NCBI Taxonomy" id="151549"/>
    <lineage>
        <taxon>Eukaryota</taxon>
        <taxon>Metazoa</taxon>
        <taxon>Ecdysozoa</taxon>
        <taxon>Arthropoda</taxon>
        <taxon>Hexapoda</taxon>
        <taxon>Insecta</taxon>
        <taxon>Pterygota</taxon>
        <taxon>Neoptera</taxon>
        <taxon>Endopterygota</taxon>
        <taxon>Lepidoptera</taxon>
        <taxon>Glossata</taxon>
        <taxon>Ditrysia</taxon>
        <taxon>Tineoidea</taxon>
        <taxon>Psychidae</taxon>
        <taxon>Oiketicinae</taxon>
        <taxon>Eumeta</taxon>
    </lineage>
</organism>
<reference evidence="2 3" key="1">
    <citation type="journal article" date="2019" name="Commun. Biol.">
        <title>The bagworm genome reveals a unique fibroin gene that provides high tensile strength.</title>
        <authorList>
            <person name="Kono N."/>
            <person name="Nakamura H."/>
            <person name="Ohtoshi R."/>
            <person name="Tomita M."/>
            <person name="Numata K."/>
            <person name="Arakawa K."/>
        </authorList>
    </citation>
    <scope>NUCLEOTIDE SEQUENCE [LARGE SCALE GENOMIC DNA]</scope>
</reference>
<gene>
    <name evidence="2" type="ORF">EVAR_80613_1</name>
</gene>
<feature type="region of interest" description="Disordered" evidence="1">
    <location>
        <begin position="44"/>
        <end position="69"/>
    </location>
</feature>
<dbReference type="EMBL" id="BGZK01000071">
    <property type="protein sequence ID" value="GBP15445.1"/>
    <property type="molecule type" value="Genomic_DNA"/>
</dbReference>
<dbReference type="AlphaFoldDB" id="A0A4C1TMV8"/>
<name>A0A4C1TMV8_EUMVA</name>
<keyword evidence="3" id="KW-1185">Reference proteome</keyword>
<sequence length="98" mass="10856">MLVIYLRGPKAGILPESVDIDLMMHVYNPPLLVALNVLEQSRDTHKTPHDYGKYQRMKASEQTNDGASTLVPGETRVVQVDEVIASVSTLGCKDIDYV</sequence>
<proteinExistence type="predicted"/>
<feature type="compositionally biased region" description="Basic and acidic residues" evidence="1">
    <location>
        <begin position="44"/>
        <end position="53"/>
    </location>
</feature>
<dbReference type="OrthoDB" id="8240057at2759"/>